<evidence type="ECO:0000259" key="7">
    <source>
        <dbReference type="Pfam" id="PF04084"/>
    </source>
</evidence>
<proteinExistence type="inferred from homology"/>
<feature type="compositionally biased region" description="Acidic residues" evidence="6">
    <location>
        <begin position="189"/>
        <end position="201"/>
    </location>
</feature>
<feature type="compositionally biased region" description="Basic residues" evidence="6">
    <location>
        <begin position="158"/>
        <end position="169"/>
    </location>
</feature>
<keyword evidence="11" id="KW-1185">Reference proteome</keyword>
<protein>
    <recommendedName>
        <fullName evidence="5">Origin recognition complex subunit 2</fullName>
    </recommendedName>
</protein>
<feature type="domain" description="Origin recognition complex subunit 2 winged-helix" evidence="8">
    <location>
        <begin position="533"/>
        <end position="587"/>
    </location>
</feature>
<feature type="region of interest" description="Disordered" evidence="6">
    <location>
        <begin position="133"/>
        <end position="201"/>
    </location>
</feature>
<keyword evidence="3 5" id="KW-0235">DNA replication</keyword>
<evidence type="ECO:0000256" key="3">
    <source>
        <dbReference type="ARBA" id="ARBA00022705"/>
    </source>
</evidence>
<evidence type="ECO:0000256" key="5">
    <source>
        <dbReference type="RuleBase" id="RU368084"/>
    </source>
</evidence>
<feature type="region of interest" description="Disordered" evidence="6">
    <location>
        <begin position="507"/>
        <end position="529"/>
    </location>
</feature>
<evidence type="ECO:0000313" key="11">
    <source>
        <dbReference type="Proteomes" id="UP000245699"/>
    </source>
</evidence>
<dbReference type="GO" id="GO:0003688">
    <property type="term" value="F:DNA replication origin binding"/>
    <property type="evidence" value="ECO:0007669"/>
    <property type="project" value="UniProtKB-UniRule"/>
</dbReference>
<dbReference type="PANTHER" id="PTHR14052">
    <property type="entry name" value="ORIGIN RECOGNITION COMPLEX SUBUNIT 2"/>
    <property type="match status" value="1"/>
</dbReference>
<feature type="compositionally biased region" description="Basic and acidic residues" evidence="6">
    <location>
        <begin position="139"/>
        <end position="157"/>
    </location>
</feature>
<sequence length="599" mass="67766">MAETPNQYKKTYGGRSRIDMGLMVGTASENSMKQGDRRTNESDFDILNESRMYQSVLQKNRKATSSKQVNYKSEQSFSPMPHPIPQTKQMKNNVLKSDLLENPHPTNKFVEDNDSIHIKNQVDEISEIARRISISNQSTKDKSVNSETKSTDLQDKPKRGRKPGVKNKTSKSLGTKKENGKSGSIRIDSEEEFTDDPEKEDLDGAESFFETFKGIKKAATSNNTLALLAKMEVGISEEQGGTKSQTFEIGHASELSRNIYFYKLQYKQWYFELQNGFSLLFYGFGSKRELLFDFCYSILSDPHNPLIVVNGYYPNLNFKSVLENVVLNVLRIPKQQAKTLNLENSVRIIKEYFCNHRTPIQTITFLVHSIDGIGLRKENIQHALSSLSSIEKVYLVASMDHINAPLLWDSSKLSSGGFNFIWHDVTTFNDYIEETRFENYQILHPQHISMSLGGSFDLSAISSAGVLGNTSKTNLVGIQHVMASLTSNAKNIFLVLARFQLESMESESSKKSKSNSRLQKKGTGSTTTQLDPSLGMEYFQLYNSCREAFLVSNEITFRSLLTEFKDHNIIVFMNESDGSQILYIPIGIEELKTLLNTLQ</sequence>
<feature type="region of interest" description="Disordered" evidence="6">
    <location>
        <begin position="59"/>
        <end position="88"/>
    </location>
</feature>
<comment type="subcellular location">
    <subcellularLocation>
        <location evidence="1 5">Nucleus</location>
    </subcellularLocation>
</comment>
<dbReference type="InterPro" id="IPR056772">
    <property type="entry name" value="RecA-like_ORC2"/>
</dbReference>
<name>A0A2T9YDK0_9FUNG</name>
<evidence type="ECO:0000256" key="6">
    <source>
        <dbReference type="SAM" id="MobiDB-lite"/>
    </source>
</evidence>
<feature type="compositionally biased region" description="Polar residues" evidence="6">
    <location>
        <begin position="65"/>
        <end position="78"/>
    </location>
</feature>
<keyword evidence="4 5" id="KW-0539">Nucleus</keyword>
<dbReference type="OrthoDB" id="346673at2759"/>
<comment type="function">
    <text evidence="5">Component of the origin recognition complex (ORC) that binds origins of replication. DNA-binding is ATP-dependent. ORC is required to assemble the pre-replication complex necessary to initiate DNA replication.</text>
</comment>
<evidence type="ECO:0000256" key="4">
    <source>
        <dbReference type="ARBA" id="ARBA00023242"/>
    </source>
</evidence>
<feature type="compositionally biased region" description="Basic residues" evidence="6">
    <location>
        <begin position="511"/>
        <end position="520"/>
    </location>
</feature>
<dbReference type="InterPro" id="IPR007220">
    <property type="entry name" value="ORC2"/>
</dbReference>
<gene>
    <name evidence="10" type="ORF">BB559_002388</name>
    <name evidence="9" type="ORF">BB559_004643</name>
</gene>
<reference evidence="9 11" key="1">
    <citation type="journal article" date="2018" name="MBio">
        <title>Comparative Genomics Reveals the Core Gene Toolbox for the Fungus-Insect Symbiosis.</title>
        <authorList>
            <person name="Wang Y."/>
            <person name="Stata M."/>
            <person name="Wang W."/>
            <person name="Stajich J.E."/>
            <person name="White M.M."/>
            <person name="Moncalvo J.M."/>
        </authorList>
    </citation>
    <scope>NUCLEOTIDE SEQUENCE [LARGE SCALE GENOMIC DNA]</scope>
    <source>
        <strain evidence="9 11">AUS-77-4</strain>
    </source>
</reference>
<dbReference type="Pfam" id="PF04084">
    <property type="entry name" value="RecA-like_ORC2"/>
    <property type="match status" value="1"/>
</dbReference>
<evidence type="ECO:0000313" key="10">
    <source>
        <dbReference type="EMBL" id="PVU96458.1"/>
    </source>
</evidence>
<comment type="caution">
    <text evidence="9">The sequence shown here is derived from an EMBL/GenBank/DDBJ whole genome shotgun (WGS) entry which is preliminary data.</text>
</comment>
<dbReference type="EMBL" id="MBFT01000144">
    <property type="protein sequence ID" value="PVU96458.1"/>
    <property type="molecule type" value="Genomic_DNA"/>
</dbReference>
<dbReference type="InterPro" id="IPR056773">
    <property type="entry name" value="WHD_ORC2"/>
</dbReference>
<organism evidence="9 11">
    <name type="scientific">Furculomyces boomerangus</name>
    <dbReference type="NCBI Taxonomy" id="61424"/>
    <lineage>
        <taxon>Eukaryota</taxon>
        <taxon>Fungi</taxon>
        <taxon>Fungi incertae sedis</taxon>
        <taxon>Zoopagomycota</taxon>
        <taxon>Kickxellomycotina</taxon>
        <taxon>Harpellomycetes</taxon>
        <taxon>Harpellales</taxon>
        <taxon>Harpellaceae</taxon>
        <taxon>Furculomyces</taxon>
    </lineage>
</organism>
<comment type="subunit">
    <text evidence="5">Component of the origin recognition complex (ORC).</text>
</comment>
<dbReference type="STRING" id="61424.A0A2T9YDK0"/>
<evidence type="ECO:0000313" key="9">
    <source>
        <dbReference type="EMBL" id="PVU90412.1"/>
    </source>
</evidence>
<evidence type="ECO:0000256" key="1">
    <source>
        <dbReference type="ARBA" id="ARBA00004123"/>
    </source>
</evidence>
<dbReference type="EMBL" id="MBFT01000484">
    <property type="protein sequence ID" value="PVU90412.1"/>
    <property type="molecule type" value="Genomic_DNA"/>
</dbReference>
<dbReference type="PANTHER" id="PTHR14052:SF0">
    <property type="entry name" value="ORIGIN RECOGNITION COMPLEX SUBUNIT 2"/>
    <property type="match status" value="1"/>
</dbReference>
<dbReference type="Pfam" id="PF24882">
    <property type="entry name" value="WHD_ORC2"/>
    <property type="match status" value="1"/>
</dbReference>
<evidence type="ECO:0000256" key="2">
    <source>
        <dbReference type="ARBA" id="ARBA00007421"/>
    </source>
</evidence>
<dbReference type="AlphaFoldDB" id="A0A2T9YDK0"/>
<comment type="similarity">
    <text evidence="2 5">Belongs to the ORC2 family.</text>
</comment>
<dbReference type="Proteomes" id="UP000245699">
    <property type="component" value="Unassembled WGS sequence"/>
</dbReference>
<dbReference type="GO" id="GO:0005664">
    <property type="term" value="C:nuclear origin of replication recognition complex"/>
    <property type="evidence" value="ECO:0007669"/>
    <property type="project" value="UniProtKB-UniRule"/>
</dbReference>
<evidence type="ECO:0000259" key="8">
    <source>
        <dbReference type="Pfam" id="PF24882"/>
    </source>
</evidence>
<feature type="domain" description="Origin recognition complex subunit 2 RecA-like" evidence="7">
    <location>
        <begin position="262"/>
        <end position="425"/>
    </location>
</feature>
<dbReference type="GO" id="GO:0006260">
    <property type="term" value="P:DNA replication"/>
    <property type="evidence" value="ECO:0007669"/>
    <property type="project" value="UniProtKB-UniRule"/>
</dbReference>
<accession>A0A2T9YDK0</accession>